<evidence type="ECO:0000256" key="2">
    <source>
        <dbReference type="SAM" id="SignalP"/>
    </source>
</evidence>
<dbReference type="GO" id="GO:0005509">
    <property type="term" value="F:calcium ion binding"/>
    <property type="evidence" value="ECO:0007669"/>
    <property type="project" value="InterPro"/>
</dbReference>
<name>A0A934WW56_9BACT</name>
<evidence type="ECO:0008006" key="5">
    <source>
        <dbReference type="Google" id="ProtNLM"/>
    </source>
</evidence>
<dbReference type="SUPFAM" id="SSF49313">
    <property type="entry name" value="Cadherin-like"/>
    <property type="match status" value="1"/>
</dbReference>
<gene>
    <name evidence="3" type="ORF">JKA74_03220</name>
</gene>
<feature type="coiled-coil region" evidence="1">
    <location>
        <begin position="440"/>
        <end position="470"/>
    </location>
</feature>
<dbReference type="Gene3D" id="2.60.40.10">
    <property type="entry name" value="Immunoglobulins"/>
    <property type="match status" value="1"/>
</dbReference>
<dbReference type="AlphaFoldDB" id="A0A934WW56"/>
<evidence type="ECO:0000313" key="4">
    <source>
        <dbReference type="Proteomes" id="UP000611723"/>
    </source>
</evidence>
<dbReference type="Proteomes" id="UP000611723">
    <property type="component" value="Unassembled WGS sequence"/>
</dbReference>
<feature type="signal peptide" evidence="2">
    <location>
        <begin position="1"/>
        <end position="19"/>
    </location>
</feature>
<organism evidence="3 4">
    <name type="scientific">Marivirga aurantiaca</name>
    <dbReference type="NCBI Taxonomy" id="2802615"/>
    <lineage>
        <taxon>Bacteria</taxon>
        <taxon>Pseudomonadati</taxon>
        <taxon>Bacteroidota</taxon>
        <taxon>Cytophagia</taxon>
        <taxon>Cytophagales</taxon>
        <taxon>Marivirgaceae</taxon>
        <taxon>Marivirga</taxon>
    </lineage>
</organism>
<comment type="caution">
    <text evidence="3">The sequence shown here is derived from an EMBL/GenBank/DDBJ whole genome shotgun (WGS) entry which is preliminary data.</text>
</comment>
<evidence type="ECO:0000256" key="1">
    <source>
        <dbReference type="SAM" id="Coils"/>
    </source>
</evidence>
<dbReference type="EMBL" id="JAEQBW010000001">
    <property type="protein sequence ID" value="MBK6264036.1"/>
    <property type="molecule type" value="Genomic_DNA"/>
</dbReference>
<keyword evidence="1" id="KW-0175">Coiled coil</keyword>
<keyword evidence="4" id="KW-1185">Reference proteome</keyword>
<sequence length="614" mass="71636">MKYYFLFILSLFFGFQVFAQNDVNIYAPELIEEEVGKQVVFKVDWTAINKDQYKLTWKSDAPDAKFDLQEMEFYWQPKSNESGLYRATFFIKDSADQIVKKAQTLIKIQTPKQLPRFYMIPDSLNQRPYIKLLQGERYRMEFVATSPTATDEDLILSYILDSNTDLKSFDNSDLHIIGNRLMLDWKPSQEQAERKYFEMELIAVDANNTAGRKKYRFQIIDQNLPPQLRNNINATYIITADQQLEIDFSVTDPDNDPIAYNVEIPVTVGNPNISNSGRFTWSLSTSEMAKINSVFPLDVKLTARDLRHPEDFVEKNITILKSDKNDPPVITKLTNLSVREGYAIKRRVFIRDNNHNTSDLRFELDNEPDWLYLQQEGERLYLMSDTIDYDVVKADGIPVQYDVLFTVTDPDGASDSQFFNVTVNQGVNTVEVYRDLEHYHKETDALLVGLRKQIKELDRKSQKKRNLKNALLFSTFFLGTFSATGSFFDDHTIARQLVPYAGALLAISSSVNALAFNQEGKINSIKFQLEDIEKSIVRNKSYLQTYSVQNETDDELRNTELVNRVQNYRQSLIEQRIELQKLEAEYRELNYVQRRIKRFRRKGKLDEVKWNFLH</sequence>
<dbReference type="GO" id="GO:0016020">
    <property type="term" value="C:membrane"/>
    <property type="evidence" value="ECO:0007669"/>
    <property type="project" value="InterPro"/>
</dbReference>
<proteinExistence type="predicted"/>
<feature type="chain" id="PRO_5037366275" description="Cadherin domain-containing protein" evidence="2">
    <location>
        <begin position="20"/>
        <end position="614"/>
    </location>
</feature>
<dbReference type="InterPro" id="IPR015919">
    <property type="entry name" value="Cadherin-like_sf"/>
</dbReference>
<reference evidence="3" key="1">
    <citation type="submission" date="2021-01" db="EMBL/GenBank/DDBJ databases">
        <title>Marivirga aurantiaca sp. nov., isolated from intertidal surface sediments.</title>
        <authorList>
            <person name="Zhang M."/>
        </authorList>
    </citation>
    <scope>NUCLEOTIDE SEQUENCE</scope>
    <source>
        <strain evidence="3">S37H4</strain>
    </source>
</reference>
<dbReference type="RefSeq" id="WP_201429714.1">
    <property type="nucleotide sequence ID" value="NZ_JAEQBW010000001.1"/>
</dbReference>
<dbReference type="InterPro" id="IPR013783">
    <property type="entry name" value="Ig-like_fold"/>
</dbReference>
<keyword evidence="2" id="KW-0732">Signal</keyword>
<protein>
    <recommendedName>
        <fullName evidence="5">Cadherin domain-containing protein</fullName>
    </recommendedName>
</protein>
<feature type="coiled-coil region" evidence="1">
    <location>
        <begin position="565"/>
        <end position="592"/>
    </location>
</feature>
<accession>A0A934WW56</accession>
<evidence type="ECO:0000313" key="3">
    <source>
        <dbReference type="EMBL" id="MBK6264036.1"/>
    </source>
</evidence>